<reference evidence="2 3" key="1">
    <citation type="journal article" date="2022" name="G3 (Bethesda)">
        <title>Whole-genome sequence and methylome profiling of the almond [Prunus dulcis (Mill.) D.A. Webb] cultivar 'Nonpareil'.</title>
        <authorList>
            <person name="D'Amico-Willman K.M."/>
            <person name="Ouma W.Z."/>
            <person name="Meulia T."/>
            <person name="Sideli G.M."/>
            <person name="Gradziel T.M."/>
            <person name="Fresnedo-Ramirez J."/>
        </authorList>
    </citation>
    <scope>NUCLEOTIDE SEQUENCE [LARGE SCALE GENOMIC DNA]</scope>
    <source>
        <strain evidence="2">Clone GOH B32 T37-40</strain>
    </source>
</reference>
<protein>
    <submittedName>
        <fullName evidence="2">Uncharacterized protein</fullName>
    </submittedName>
</protein>
<name>A0AAD4ZWW0_PRUDU</name>
<sequence length="105" mass="11690">MRSANPSNSSDNTCLWASMGKLGSFLVGLPFIVGGLVPNLDFLLPMQMSTGGTAIIKREEGAQISNQKPYPNHYFGPSDPIRKASLLKVMGWNYHSYPNYWIMKH</sequence>
<gene>
    <name evidence="2" type="ORF">L3X38_008650</name>
</gene>
<dbReference type="EMBL" id="JAJFAZ020000001">
    <property type="protein sequence ID" value="KAI5355755.1"/>
    <property type="molecule type" value="Genomic_DNA"/>
</dbReference>
<feature type="transmembrane region" description="Helical" evidence="1">
    <location>
        <begin position="25"/>
        <end position="44"/>
    </location>
</feature>
<keyword evidence="1" id="KW-0472">Membrane</keyword>
<comment type="caution">
    <text evidence="2">The sequence shown here is derived from an EMBL/GenBank/DDBJ whole genome shotgun (WGS) entry which is preliminary data.</text>
</comment>
<keyword evidence="3" id="KW-1185">Reference proteome</keyword>
<proteinExistence type="predicted"/>
<evidence type="ECO:0000313" key="3">
    <source>
        <dbReference type="Proteomes" id="UP001054821"/>
    </source>
</evidence>
<keyword evidence="1" id="KW-0812">Transmembrane</keyword>
<organism evidence="2 3">
    <name type="scientific">Prunus dulcis</name>
    <name type="common">Almond</name>
    <name type="synonym">Amygdalus dulcis</name>
    <dbReference type="NCBI Taxonomy" id="3755"/>
    <lineage>
        <taxon>Eukaryota</taxon>
        <taxon>Viridiplantae</taxon>
        <taxon>Streptophyta</taxon>
        <taxon>Embryophyta</taxon>
        <taxon>Tracheophyta</taxon>
        <taxon>Spermatophyta</taxon>
        <taxon>Magnoliopsida</taxon>
        <taxon>eudicotyledons</taxon>
        <taxon>Gunneridae</taxon>
        <taxon>Pentapetalae</taxon>
        <taxon>rosids</taxon>
        <taxon>fabids</taxon>
        <taxon>Rosales</taxon>
        <taxon>Rosaceae</taxon>
        <taxon>Amygdaloideae</taxon>
        <taxon>Amygdaleae</taxon>
        <taxon>Prunus</taxon>
    </lineage>
</organism>
<accession>A0AAD4ZWW0</accession>
<dbReference type="Proteomes" id="UP001054821">
    <property type="component" value="Chromosome 1"/>
</dbReference>
<evidence type="ECO:0000256" key="1">
    <source>
        <dbReference type="SAM" id="Phobius"/>
    </source>
</evidence>
<keyword evidence="1" id="KW-1133">Transmembrane helix</keyword>
<dbReference type="AlphaFoldDB" id="A0AAD4ZWW0"/>
<evidence type="ECO:0000313" key="2">
    <source>
        <dbReference type="EMBL" id="KAI5355755.1"/>
    </source>
</evidence>